<keyword evidence="2" id="KW-0677">Repeat</keyword>
<gene>
    <name evidence="6" type="ORF">R5R35_008295</name>
</gene>
<dbReference type="GO" id="GO:0005615">
    <property type="term" value="C:extracellular space"/>
    <property type="evidence" value="ECO:0007669"/>
    <property type="project" value="TreeGrafter"/>
</dbReference>
<reference evidence="6 7" key="1">
    <citation type="submission" date="2024-03" db="EMBL/GenBank/DDBJ databases">
        <title>The genome assembly and annotation of the cricket Gryllus longicercus Weissman &amp; Gray.</title>
        <authorList>
            <person name="Szrajer S."/>
            <person name="Gray D."/>
            <person name="Ylla G."/>
        </authorList>
    </citation>
    <scope>NUCLEOTIDE SEQUENCE [LARGE SCALE GENOMIC DNA]</scope>
    <source>
        <strain evidence="6">DAG 2021-001</strain>
        <tissue evidence="6">Whole body minus gut</tissue>
    </source>
</reference>
<accession>A0AAN9ZCQ1</accession>
<dbReference type="AlphaFoldDB" id="A0AAN9ZCQ1"/>
<dbReference type="InterPro" id="IPR000618">
    <property type="entry name" value="Insect_cuticle"/>
</dbReference>
<dbReference type="PRINTS" id="PR00947">
    <property type="entry name" value="CUTICLE"/>
</dbReference>
<evidence type="ECO:0000256" key="2">
    <source>
        <dbReference type="ARBA" id="ARBA00022737"/>
    </source>
</evidence>
<keyword evidence="7" id="KW-1185">Reference proteome</keyword>
<dbReference type="PROSITE" id="PS00233">
    <property type="entry name" value="CHIT_BIND_RR_1"/>
    <property type="match status" value="1"/>
</dbReference>
<keyword evidence="1 4" id="KW-0193">Cuticle</keyword>
<organism evidence="6 7">
    <name type="scientific">Gryllus longicercus</name>
    <dbReference type="NCBI Taxonomy" id="2509291"/>
    <lineage>
        <taxon>Eukaryota</taxon>
        <taxon>Metazoa</taxon>
        <taxon>Ecdysozoa</taxon>
        <taxon>Arthropoda</taxon>
        <taxon>Hexapoda</taxon>
        <taxon>Insecta</taxon>
        <taxon>Pterygota</taxon>
        <taxon>Neoptera</taxon>
        <taxon>Polyneoptera</taxon>
        <taxon>Orthoptera</taxon>
        <taxon>Ensifera</taxon>
        <taxon>Gryllidea</taxon>
        <taxon>Grylloidea</taxon>
        <taxon>Gryllidae</taxon>
        <taxon>Gryllinae</taxon>
        <taxon>Gryllus</taxon>
    </lineage>
</organism>
<evidence type="ECO:0000256" key="1">
    <source>
        <dbReference type="ARBA" id="ARBA00022460"/>
    </source>
</evidence>
<evidence type="ECO:0000256" key="4">
    <source>
        <dbReference type="PROSITE-ProRule" id="PRU00497"/>
    </source>
</evidence>
<evidence type="ECO:0000256" key="3">
    <source>
        <dbReference type="ARBA" id="ARBA00037307"/>
    </source>
</evidence>
<evidence type="ECO:0000313" key="6">
    <source>
        <dbReference type="EMBL" id="KAK7869760.1"/>
    </source>
</evidence>
<dbReference type="PROSITE" id="PS51155">
    <property type="entry name" value="CHIT_BIND_RR_2"/>
    <property type="match status" value="1"/>
</dbReference>
<dbReference type="InterPro" id="IPR051217">
    <property type="entry name" value="Insect_Cuticle_Struc_Prot"/>
</dbReference>
<evidence type="ECO:0008006" key="8">
    <source>
        <dbReference type="Google" id="ProtNLM"/>
    </source>
</evidence>
<dbReference type="EMBL" id="JAZDUA010000069">
    <property type="protein sequence ID" value="KAK7869760.1"/>
    <property type="molecule type" value="Genomic_DNA"/>
</dbReference>
<feature type="chain" id="PRO_5042910874" description="Cuticular protein" evidence="5">
    <location>
        <begin position="19"/>
        <end position="189"/>
    </location>
</feature>
<evidence type="ECO:0000256" key="5">
    <source>
        <dbReference type="SAM" id="SignalP"/>
    </source>
</evidence>
<proteinExistence type="predicted"/>
<dbReference type="Proteomes" id="UP001378592">
    <property type="component" value="Unassembled WGS sequence"/>
</dbReference>
<dbReference type="GO" id="GO:0031012">
    <property type="term" value="C:extracellular matrix"/>
    <property type="evidence" value="ECO:0007669"/>
    <property type="project" value="TreeGrafter"/>
</dbReference>
<dbReference type="InterPro" id="IPR031311">
    <property type="entry name" value="CHIT_BIND_RR_consensus"/>
</dbReference>
<sequence>MSLAQVALLAALAAVASAYPYPGIEELYGGHFAAAPVAHAAPVAYAAPVAHAAPVAYAAPVAHAVHAAPVAYAAPVAKAIVHQPEPYAYPKYEFNYGVKDVHTGDIKQQSEHRDGDVVKGQYSLVEPDGTVRTVDYSADGHNGFNAVVTKTGHAVHPAQPAKVAVVAAPKLIAAAPAYSIGHAPAYGLH</sequence>
<evidence type="ECO:0000313" key="7">
    <source>
        <dbReference type="Proteomes" id="UP001378592"/>
    </source>
</evidence>
<comment type="caution">
    <text evidence="6">The sequence shown here is derived from an EMBL/GenBank/DDBJ whole genome shotgun (WGS) entry which is preliminary data.</text>
</comment>
<keyword evidence="5" id="KW-0732">Signal</keyword>
<feature type="signal peptide" evidence="5">
    <location>
        <begin position="1"/>
        <end position="18"/>
    </location>
</feature>
<protein>
    <recommendedName>
        <fullName evidence="8">Cuticular protein</fullName>
    </recommendedName>
</protein>
<dbReference type="PANTHER" id="PTHR12236:SF95">
    <property type="entry name" value="CUTICULAR PROTEIN 76BD, ISOFORM C-RELATED"/>
    <property type="match status" value="1"/>
</dbReference>
<name>A0AAN9ZCQ1_9ORTH</name>
<dbReference type="GO" id="GO:0042302">
    <property type="term" value="F:structural constituent of cuticle"/>
    <property type="evidence" value="ECO:0007669"/>
    <property type="project" value="UniProtKB-UniRule"/>
</dbReference>
<comment type="function">
    <text evidence="3">Component of the cuticle of migratory locust which contains more than 100 different structural proteins.</text>
</comment>
<dbReference type="PANTHER" id="PTHR12236">
    <property type="entry name" value="STRUCTURAL CONTITUENT OF CUTICLE"/>
    <property type="match status" value="1"/>
</dbReference>
<dbReference type="Pfam" id="PF00379">
    <property type="entry name" value="Chitin_bind_4"/>
    <property type="match status" value="1"/>
</dbReference>